<dbReference type="Gene3D" id="3.30.1120.10">
    <property type="match status" value="1"/>
</dbReference>
<dbReference type="PANTHER" id="PTHR42693:SF42">
    <property type="entry name" value="ARYLSULFATASE G"/>
    <property type="match status" value="1"/>
</dbReference>
<feature type="compositionally biased region" description="Polar residues" evidence="7">
    <location>
        <begin position="478"/>
        <end position="490"/>
    </location>
</feature>
<name>A0A5C5VHJ5_9BACT</name>
<evidence type="ECO:0000256" key="2">
    <source>
        <dbReference type="ARBA" id="ARBA00008779"/>
    </source>
</evidence>
<comment type="cofactor">
    <cofactor evidence="1">
        <name>Ca(2+)</name>
        <dbReference type="ChEBI" id="CHEBI:29108"/>
    </cofactor>
</comment>
<dbReference type="EMBL" id="SIHJ01000001">
    <property type="protein sequence ID" value="TWT37152.1"/>
    <property type="molecule type" value="Genomic_DNA"/>
</dbReference>
<dbReference type="InterPro" id="IPR050738">
    <property type="entry name" value="Sulfatase"/>
</dbReference>
<proteinExistence type="inferred from homology"/>
<dbReference type="SUPFAM" id="SSF53649">
    <property type="entry name" value="Alkaline phosphatase-like"/>
    <property type="match status" value="1"/>
</dbReference>
<keyword evidence="5 10" id="KW-0378">Hydrolase</keyword>
<evidence type="ECO:0000256" key="8">
    <source>
        <dbReference type="SAM" id="SignalP"/>
    </source>
</evidence>
<keyword evidence="3" id="KW-0479">Metal-binding</keyword>
<gene>
    <name evidence="10" type="primary">atsA_18</name>
    <name evidence="10" type="ORF">KOR34_20990</name>
</gene>
<organism evidence="10 11">
    <name type="scientific">Posidoniimonas corsicana</name>
    <dbReference type="NCBI Taxonomy" id="1938618"/>
    <lineage>
        <taxon>Bacteria</taxon>
        <taxon>Pseudomonadati</taxon>
        <taxon>Planctomycetota</taxon>
        <taxon>Planctomycetia</taxon>
        <taxon>Pirellulales</taxon>
        <taxon>Lacipirellulaceae</taxon>
        <taxon>Posidoniimonas</taxon>
    </lineage>
</organism>
<evidence type="ECO:0000256" key="4">
    <source>
        <dbReference type="ARBA" id="ARBA00022729"/>
    </source>
</evidence>
<feature type="chain" id="PRO_5022844640" evidence="8">
    <location>
        <begin position="21"/>
        <end position="501"/>
    </location>
</feature>
<dbReference type="PANTHER" id="PTHR42693">
    <property type="entry name" value="ARYLSULFATASE FAMILY MEMBER"/>
    <property type="match status" value="1"/>
</dbReference>
<dbReference type="OrthoDB" id="9783154at2"/>
<evidence type="ECO:0000256" key="7">
    <source>
        <dbReference type="SAM" id="MobiDB-lite"/>
    </source>
</evidence>
<comment type="similarity">
    <text evidence="2">Belongs to the sulfatase family.</text>
</comment>
<feature type="domain" description="Sulfatase N-terminal" evidence="9">
    <location>
        <begin position="24"/>
        <end position="368"/>
    </location>
</feature>
<dbReference type="PROSITE" id="PS00149">
    <property type="entry name" value="SULFATASE_2"/>
    <property type="match status" value="1"/>
</dbReference>
<evidence type="ECO:0000259" key="9">
    <source>
        <dbReference type="Pfam" id="PF00884"/>
    </source>
</evidence>
<dbReference type="Pfam" id="PF00884">
    <property type="entry name" value="Sulfatase"/>
    <property type="match status" value="1"/>
</dbReference>
<feature type="region of interest" description="Disordered" evidence="7">
    <location>
        <begin position="472"/>
        <end position="501"/>
    </location>
</feature>
<sequence precursor="true">MILRTLVTVSAVLAGAAAIAASPPNIVLIVADDLGWKDLACYGSDSYETPHIDQLASSGVRYSDAYATCPVCSPSRASLMTGKNPARLGLTAHIGDPQPENWKRDTPLKPAPYIGNLPLEEITLAERLHDAGYATLHAGKWHLGGERHWPEYQGFDVNIGGWSQGGPFGGKQYYSPYANPRLSDGPEGEYLTDRLASEAAQFIHARRFKPFFVYLPFYSVHVPLVARKDLLEKYEQKFSRSDAIEMVQTLDGTERARQDHAVYAAMVEAMDQAVGVVLNAIQEAGVADNTIVVFTSDNGGLATGDIGISAEQGWPTTNKPLRAGKGWLYEGGIRVPLIVRPPGESVSGAVSSRVVTGCDLYRSLLTLAELDVPESEGLDSVSFAGSLAAEESQRPPAYWHYPHYGNQGGRPGGAMRMGDWKLIEWFGENENDSDVELYNLRDDIGEANNLADECPDRLQSMHTALREWRKELGARMPSPNNVSVSPTQVSLPDEKSNSARR</sequence>
<dbReference type="GO" id="GO:0004065">
    <property type="term" value="F:arylsulfatase activity"/>
    <property type="evidence" value="ECO:0007669"/>
    <property type="project" value="UniProtKB-EC"/>
</dbReference>
<feature type="signal peptide" evidence="8">
    <location>
        <begin position="1"/>
        <end position="20"/>
    </location>
</feature>
<keyword evidence="11" id="KW-1185">Reference proteome</keyword>
<evidence type="ECO:0000256" key="6">
    <source>
        <dbReference type="ARBA" id="ARBA00022837"/>
    </source>
</evidence>
<dbReference type="RefSeq" id="WP_146564506.1">
    <property type="nucleotide sequence ID" value="NZ_SIHJ01000001.1"/>
</dbReference>
<evidence type="ECO:0000256" key="3">
    <source>
        <dbReference type="ARBA" id="ARBA00022723"/>
    </source>
</evidence>
<dbReference type="AlphaFoldDB" id="A0A5C5VHJ5"/>
<reference evidence="10 11" key="1">
    <citation type="submission" date="2019-02" db="EMBL/GenBank/DDBJ databases">
        <title>Deep-cultivation of Planctomycetes and their phenomic and genomic characterization uncovers novel biology.</title>
        <authorList>
            <person name="Wiegand S."/>
            <person name="Jogler M."/>
            <person name="Boedeker C."/>
            <person name="Pinto D."/>
            <person name="Vollmers J."/>
            <person name="Rivas-Marin E."/>
            <person name="Kohn T."/>
            <person name="Peeters S.H."/>
            <person name="Heuer A."/>
            <person name="Rast P."/>
            <person name="Oberbeckmann S."/>
            <person name="Bunk B."/>
            <person name="Jeske O."/>
            <person name="Meyerdierks A."/>
            <person name="Storesund J.E."/>
            <person name="Kallscheuer N."/>
            <person name="Luecker S."/>
            <person name="Lage O.M."/>
            <person name="Pohl T."/>
            <person name="Merkel B.J."/>
            <person name="Hornburger P."/>
            <person name="Mueller R.-W."/>
            <person name="Bruemmer F."/>
            <person name="Labrenz M."/>
            <person name="Spormann A.M."/>
            <person name="Op Den Camp H."/>
            <person name="Overmann J."/>
            <person name="Amann R."/>
            <person name="Jetten M.S.M."/>
            <person name="Mascher T."/>
            <person name="Medema M.H."/>
            <person name="Devos D.P."/>
            <person name="Kaster A.-K."/>
            <person name="Ovreas L."/>
            <person name="Rohde M."/>
            <person name="Galperin M.Y."/>
            <person name="Jogler C."/>
        </authorList>
    </citation>
    <scope>NUCLEOTIDE SEQUENCE [LARGE SCALE GENOMIC DNA]</scope>
    <source>
        <strain evidence="10 11">KOR34</strain>
    </source>
</reference>
<dbReference type="GO" id="GO:0046872">
    <property type="term" value="F:metal ion binding"/>
    <property type="evidence" value="ECO:0007669"/>
    <property type="project" value="UniProtKB-KW"/>
</dbReference>
<keyword evidence="4 8" id="KW-0732">Signal</keyword>
<evidence type="ECO:0000313" key="11">
    <source>
        <dbReference type="Proteomes" id="UP000316714"/>
    </source>
</evidence>
<protein>
    <submittedName>
        <fullName evidence="10">Arylsulfatase</fullName>
        <ecNumber evidence="10">3.1.6.1</ecNumber>
    </submittedName>
</protein>
<dbReference type="CDD" id="cd16144">
    <property type="entry name" value="ARS_like"/>
    <property type="match status" value="1"/>
</dbReference>
<accession>A0A5C5VHJ5</accession>
<evidence type="ECO:0000256" key="1">
    <source>
        <dbReference type="ARBA" id="ARBA00001913"/>
    </source>
</evidence>
<dbReference type="InterPro" id="IPR000917">
    <property type="entry name" value="Sulfatase_N"/>
</dbReference>
<dbReference type="EC" id="3.1.6.1" evidence="10"/>
<comment type="caution">
    <text evidence="10">The sequence shown here is derived from an EMBL/GenBank/DDBJ whole genome shotgun (WGS) entry which is preliminary data.</text>
</comment>
<dbReference type="InterPro" id="IPR024607">
    <property type="entry name" value="Sulfatase_CS"/>
</dbReference>
<feature type="compositionally biased region" description="Basic and acidic residues" evidence="7">
    <location>
        <begin position="492"/>
        <end position="501"/>
    </location>
</feature>
<dbReference type="PROSITE" id="PS00523">
    <property type="entry name" value="SULFATASE_1"/>
    <property type="match status" value="1"/>
</dbReference>
<dbReference type="Gene3D" id="3.40.720.10">
    <property type="entry name" value="Alkaline Phosphatase, subunit A"/>
    <property type="match status" value="1"/>
</dbReference>
<evidence type="ECO:0000256" key="5">
    <source>
        <dbReference type="ARBA" id="ARBA00022801"/>
    </source>
</evidence>
<dbReference type="Proteomes" id="UP000316714">
    <property type="component" value="Unassembled WGS sequence"/>
</dbReference>
<dbReference type="InterPro" id="IPR017850">
    <property type="entry name" value="Alkaline_phosphatase_core_sf"/>
</dbReference>
<evidence type="ECO:0000313" key="10">
    <source>
        <dbReference type="EMBL" id="TWT37152.1"/>
    </source>
</evidence>
<keyword evidence="6" id="KW-0106">Calcium</keyword>